<comment type="caution">
    <text evidence="1">The sequence shown here is derived from an EMBL/GenBank/DDBJ whole genome shotgun (WGS) entry which is preliminary data.</text>
</comment>
<name>A0ACB9N7G8_BAUVA</name>
<accession>A0ACB9N7G8</accession>
<keyword evidence="2" id="KW-1185">Reference proteome</keyword>
<gene>
    <name evidence="1" type="ORF">L6164_016706</name>
</gene>
<organism evidence="1 2">
    <name type="scientific">Bauhinia variegata</name>
    <name type="common">Purple orchid tree</name>
    <name type="synonym">Phanera variegata</name>
    <dbReference type="NCBI Taxonomy" id="167791"/>
    <lineage>
        <taxon>Eukaryota</taxon>
        <taxon>Viridiplantae</taxon>
        <taxon>Streptophyta</taxon>
        <taxon>Embryophyta</taxon>
        <taxon>Tracheophyta</taxon>
        <taxon>Spermatophyta</taxon>
        <taxon>Magnoliopsida</taxon>
        <taxon>eudicotyledons</taxon>
        <taxon>Gunneridae</taxon>
        <taxon>Pentapetalae</taxon>
        <taxon>rosids</taxon>
        <taxon>fabids</taxon>
        <taxon>Fabales</taxon>
        <taxon>Fabaceae</taxon>
        <taxon>Cercidoideae</taxon>
        <taxon>Cercideae</taxon>
        <taxon>Bauhiniinae</taxon>
        <taxon>Bauhinia</taxon>
    </lineage>
</organism>
<dbReference type="Proteomes" id="UP000828941">
    <property type="component" value="Chromosome 7"/>
</dbReference>
<evidence type="ECO:0000313" key="1">
    <source>
        <dbReference type="EMBL" id="KAI4331749.1"/>
    </source>
</evidence>
<sequence length="437" mass="49493">MFSSETSYIFSHGSINRIFWHELACLVLIDYDDGQTVRFLRMGQFSVNLIIHTTSPITMAACTIDGFNLPLTVDSLIVHVARHTFVIAMPSILYGIQFPSTCDESTMDSLQNIFTMFGQYKNLYERVGGYPFMDDEFKLWSKVRPLIQPMAHEILSRFGHVPGRSRLCISNEGSCFLRVVSMSAATRLMVNSIVNGILEPADIIIKGTNSSPDKPFGASSSELEYDPAYASVTVFSCLVDAYISLGVPHLIDVEPPLHHDEDMGFKYWRFTGQGLMDFIQKVKALQLKQVLQENKRGRPPLLHLLISIHSTEEDKRESWTERDPEKKLLSRAGWKTSGEFLRRPCYTWLVVIARYRQRIDGLSTPGLPFGNLCLFNHPRHDAREFSGRKHARYHPSFAVLSARMSTQGDFISQLEDVLHQLNSISSKLGVSSKASFK</sequence>
<reference evidence="1 2" key="1">
    <citation type="journal article" date="2022" name="DNA Res.">
        <title>Chromosomal-level genome assembly of the orchid tree Bauhinia variegata (Leguminosae; Cercidoideae) supports the allotetraploid origin hypothesis of Bauhinia.</title>
        <authorList>
            <person name="Zhong Y."/>
            <person name="Chen Y."/>
            <person name="Zheng D."/>
            <person name="Pang J."/>
            <person name="Liu Y."/>
            <person name="Luo S."/>
            <person name="Meng S."/>
            <person name="Qian L."/>
            <person name="Wei D."/>
            <person name="Dai S."/>
            <person name="Zhou R."/>
        </authorList>
    </citation>
    <scope>NUCLEOTIDE SEQUENCE [LARGE SCALE GENOMIC DNA]</scope>
    <source>
        <strain evidence="1">BV-YZ2020</strain>
    </source>
</reference>
<protein>
    <submittedName>
        <fullName evidence="1">Uncharacterized protein</fullName>
    </submittedName>
</protein>
<proteinExistence type="predicted"/>
<dbReference type="EMBL" id="CM039432">
    <property type="protein sequence ID" value="KAI4331749.1"/>
    <property type="molecule type" value="Genomic_DNA"/>
</dbReference>
<evidence type="ECO:0000313" key="2">
    <source>
        <dbReference type="Proteomes" id="UP000828941"/>
    </source>
</evidence>